<dbReference type="EMBL" id="JBBMQS010000010">
    <property type="protein sequence ID" value="MEM5498908.1"/>
    <property type="molecule type" value="Genomic_DNA"/>
</dbReference>
<organism evidence="5 6">
    <name type="scientific">Paraglaciecola mesophila</name>
    <dbReference type="NCBI Taxonomy" id="197222"/>
    <lineage>
        <taxon>Bacteria</taxon>
        <taxon>Pseudomonadati</taxon>
        <taxon>Pseudomonadota</taxon>
        <taxon>Gammaproteobacteria</taxon>
        <taxon>Alteromonadales</taxon>
        <taxon>Alteromonadaceae</taxon>
        <taxon>Paraglaciecola</taxon>
    </lineage>
</organism>
<evidence type="ECO:0000259" key="4">
    <source>
        <dbReference type="Pfam" id="PF00501"/>
    </source>
</evidence>
<gene>
    <name evidence="5" type="ORF">WNY77_15970</name>
</gene>
<evidence type="ECO:0000256" key="2">
    <source>
        <dbReference type="ARBA" id="ARBA00022840"/>
    </source>
</evidence>
<dbReference type="Gene3D" id="3.40.50.12780">
    <property type="entry name" value="N-terminal domain of ligase-like"/>
    <property type="match status" value="1"/>
</dbReference>
<feature type="domain" description="AMP-dependent synthetase/ligase" evidence="4">
    <location>
        <begin position="15"/>
        <end position="383"/>
    </location>
</feature>
<sequence>MDNTTVLHSLFAGNEAHPNKPMFHQPIERQWRTFSWAEVTDQAKRIAQGLRAQGFEKGDRIVIMSKNCAEWIIADFAITMAGMVSVPIYATAGVNIIEHVINHSGAKAIFVGKLDNLDAAKAAIPSTLLSISFPYPTVECHEKWDDWLKAFDPIDEPHLPTSEDMATISYTSGTTSLPKGVVLSHKNFSSAADNVIKLFEIRDGDRSISYLPLAHITERSLVAVFVRRKVEVYFTENLQTFVADIQHASPTGFSSVPRLWSVFQAQVISQVGAEKLDKMLKLPIIGKLVASKIRKKLGLHKARTFGSGAAPMSESVLAWYHRLGIPINEGWGMTETTGLASGNMPFSHQDLGTIGKPMPNIDMKLSPDSEILIRGDLVFSEYYNDPEATAENFVDGWFRTGDVATITDNGAYKITGRIKEQFKTAKGKYVMPVPIESLLFANLNVEQACVLGSGQKQPVAMVVLNQSCKRKSSEVIKSLQDTLKHVNSQLESHQKLDFIMVCSHGWTVENDLLTATTKVKRSDVERHYSWLFDEDRGEGVLWEEDLHWANKISPP</sequence>
<keyword evidence="1" id="KW-0547">Nucleotide-binding</keyword>
<evidence type="ECO:0000313" key="6">
    <source>
        <dbReference type="Proteomes" id="UP001461163"/>
    </source>
</evidence>
<dbReference type="Pfam" id="PF23562">
    <property type="entry name" value="AMP-binding_C_3"/>
    <property type="match status" value="1"/>
</dbReference>
<comment type="catalytic activity">
    <reaction evidence="3">
        <text>a long-chain fatty acid + ATP + CoA = a long-chain fatty acyl-CoA + AMP + diphosphate</text>
        <dbReference type="Rhea" id="RHEA:15421"/>
        <dbReference type="ChEBI" id="CHEBI:30616"/>
        <dbReference type="ChEBI" id="CHEBI:33019"/>
        <dbReference type="ChEBI" id="CHEBI:57287"/>
        <dbReference type="ChEBI" id="CHEBI:57560"/>
        <dbReference type="ChEBI" id="CHEBI:83139"/>
        <dbReference type="ChEBI" id="CHEBI:456215"/>
        <dbReference type="EC" id="6.2.1.3"/>
    </reaction>
    <physiologicalReaction direction="left-to-right" evidence="3">
        <dbReference type="Rhea" id="RHEA:15422"/>
    </physiologicalReaction>
</comment>
<dbReference type="RefSeq" id="WP_342882282.1">
    <property type="nucleotide sequence ID" value="NZ_JBBMQS010000010.1"/>
</dbReference>
<dbReference type="SUPFAM" id="SSF56801">
    <property type="entry name" value="Acetyl-CoA synthetase-like"/>
    <property type="match status" value="1"/>
</dbReference>
<reference evidence="5 6" key="1">
    <citation type="submission" date="2024-03" db="EMBL/GenBank/DDBJ databases">
        <title>Community enrichment and isolation of bacterial strains for fucoidan degradation.</title>
        <authorList>
            <person name="Sichert A."/>
        </authorList>
    </citation>
    <scope>NUCLEOTIDE SEQUENCE [LARGE SCALE GENOMIC DNA]</scope>
    <source>
        <strain evidence="5 6">AS12</strain>
    </source>
</reference>
<keyword evidence="6" id="KW-1185">Reference proteome</keyword>
<dbReference type="PROSITE" id="PS00455">
    <property type="entry name" value="AMP_BINDING"/>
    <property type="match status" value="1"/>
</dbReference>
<protein>
    <submittedName>
        <fullName evidence="5">AMP-binding protein</fullName>
    </submittedName>
</protein>
<accession>A0ABU9SYF1</accession>
<dbReference type="Proteomes" id="UP001461163">
    <property type="component" value="Unassembled WGS sequence"/>
</dbReference>
<dbReference type="InterPro" id="IPR045851">
    <property type="entry name" value="AMP-bd_C_sf"/>
</dbReference>
<evidence type="ECO:0000313" key="5">
    <source>
        <dbReference type="EMBL" id="MEM5498908.1"/>
    </source>
</evidence>
<comment type="caution">
    <text evidence="5">The sequence shown here is derived from an EMBL/GenBank/DDBJ whole genome shotgun (WGS) entry which is preliminary data.</text>
</comment>
<proteinExistence type="predicted"/>
<dbReference type="Gene3D" id="3.30.300.30">
    <property type="match status" value="1"/>
</dbReference>
<dbReference type="InterPro" id="IPR000873">
    <property type="entry name" value="AMP-dep_synth/lig_dom"/>
</dbReference>
<dbReference type="InterPro" id="IPR042099">
    <property type="entry name" value="ANL_N_sf"/>
</dbReference>
<dbReference type="PANTHER" id="PTHR43272">
    <property type="entry name" value="LONG-CHAIN-FATTY-ACID--COA LIGASE"/>
    <property type="match status" value="1"/>
</dbReference>
<dbReference type="Pfam" id="PF00501">
    <property type="entry name" value="AMP-binding"/>
    <property type="match status" value="1"/>
</dbReference>
<evidence type="ECO:0000256" key="3">
    <source>
        <dbReference type="ARBA" id="ARBA00024484"/>
    </source>
</evidence>
<name>A0ABU9SYF1_9ALTE</name>
<keyword evidence="2" id="KW-0067">ATP-binding</keyword>
<evidence type="ECO:0000256" key="1">
    <source>
        <dbReference type="ARBA" id="ARBA00022741"/>
    </source>
</evidence>
<dbReference type="PANTHER" id="PTHR43272:SF33">
    <property type="entry name" value="AMP-BINDING DOMAIN-CONTAINING PROTEIN-RELATED"/>
    <property type="match status" value="1"/>
</dbReference>
<dbReference type="InterPro" id="IPR020845">
    <property type="entry name" value="AMP-binding_CS"/>
</dbReference>